<dbReference type="InterPro" id="IPR029044">
    <property type="entry name" value="Nucleotide-diphossugar_trans"/>
</dbReference>
<dbReference type="AlphaFoldDB" id="A0A0B8T0A9"/>
<keyword evidence="1" id="KW-0328">Glycosyltransferase</keyword>
<keyword evidence="5" id="KW-1185">Reference proteome</keyword>
<dbReference type="CDD" id="cd00761">
    <property type="entry name" value="Glyco_tranf_GTA_type"/>
    <property type="match status" value="1"/>
</dbReference>
<reference evidence="4 5" key="2">
    <citation type="journal article" date="2015" name="PLoS ONE">
        <title>Whole-Genome Optical Mapping and Finished Genome Sequence of Sphingobacterium deserti sp. nov., a New Species Isolated from the Western Desert of China.</title>
        <authorList>
            <person name="Teng C."/>
            <person name="Zhou Z."/>
            <person name="Molnar I."/>
            <person name="Li X."/>
            <person name="Tang R."/>
            <person name="Chen M."/>
            <person name="Wang L."/>
            <person name="Su S."/>
            <person name="Zhang W."/>
            <person name="Lin M."/>
        </authorList>
    </citation>
    <scope>NUCLEOTIDE SEQUENCE [LARGE SCALE GENOMIC DNA]</scope>
    <source>
        <strain evidence="5">ACCC05744</strain>
    </source>
</reference>
<dbReference type="Pfam" id="PF00535">
    <property type="entry name" value="Glycos_transf_2"/>
    <property type="match status" value="1"/>
</dbReference>
<proteinExistence type="predicted"/>
<reference evidence="5" key="1">
    <citation type="submission" date="2014-04" db="EMBL/GenBank/DDBJ databases">
        <title>Whole-Genome optical mapping and complete genome sequence of Sphingobacterium deserti sp. nov., a new spaces isolated from desert in the west of China.</title>
        <authorList>
            <person name="Teng C."/>
            <person name="Zhou Z."/>
            <person name="Li X."/>
            <person name="Chen M."/>
            <person name="Lin M."/>
            <person name="Wang L."/>
            <person name="Su S."/>
            <person name="Zhang C."/>
            <person name="Zhang W."/>
        </authorList>
    </citation>
    <scope>NUCLEOTIDE SEQUENCE [LARGE SCALE GENOMIC DNA]</scope>
    <source>
        <strain evidence="5">ACCC05744</strain>
    </source>
</reference>
<organism evidence="4 5">
    <name type="scientific">Sphingobacterium deserti</name>
    <dbReference type="NCBI Taxonomy" id="1229276"/>
    <lineage>
        <taxon>Bacteria</taxon>
        <taxon>Pseudomonadati</taxon>
        <taxon>Bacteroidota</taxon>
        <taxon>Sphingobacteriia</taxon>
        <taxon>Sphingobacteriales</taxon>
        <taxon>Sphingobacteriaceae</taxon>
        <taxon>Sphingobacterium</taxon>
    </lineage>
</organism>
<dbReference type="RefSeq" id="WP_037499294.1">
    <property type="nucleotide sequence ID" value="NZ_JJMU01000033.1"/>
</dbReference>
<sequence length="345" mass="40168">MITPGFLPSVSVVMPVYNVDAFLEEAIQSVLQQSLQNIQLILVNDGSTDSSGKICTLYAQADDRVLVLDQSNAGVSVARNRGLEQANGEYVFFMDADDTIDLNFLRSSYQIGKNDDAELIIVGDYFVQQFPRIPALPTCGQMWKVEFLKGHPTIRFPKGIQPGEDGLFSHQLLALNPKVAFNSEAIYYYRQHENQNHKRINADFWKVLRQIPYWFDILKSFYLVHGKTPERMQHLALFIEHEPFQLRYLETHLDAEQKDYLFKLIVAYFEEIGIEGLTLAGRESLTPVFRKFLSAGDYRAFDKYYIRYLKNRSLKRRALFFLSKFIPFSNPRREFRERLRKMYPA</sequence>
<dbReference type="Gene3D" id="3.90.550.10">
    <property type="entry name" value="Spore Coat Polysaccharide Biosynthesis Protein SpsA, Chain A"/>
    <property type="match status" value="1"/>
</dbReference>
<accession>A0A0B8T0A9</accession>
<evidence type="ECO:0000256" key="1">
    <source>
        <dbReference type="ARBA" id="ARBA00022676"/>
    </source>
</evidence>
<dbReference type="InterPro" id="IPR001173">
    <property type="entry name" value="Glyco_trans_2-like"/>
</dbReference>
<evidence type="ECO:0000313" key="5">
    <source>
        <dbReference type="Proteomes" id="UP000031802"/>
    </source>
</evidence>
<dbReference type="STRING" id="1229276.DI53_2324"/>
<evidence type="ECO:0000256" key="2">
    <source>
        <dbReference type="ARBA" id="ARBA00022679"/>
    </source>
</evidence>
<feature type="domain" description="Glycosyltransferase 2-like" evidence="3">
    <location>
        <begin position="11"/>
        <end position="124"/>
    </location>
</feature>
<dbReference type="EMBL" id="JJMU01000033">
    <property type="protein sequence ID" value="KGE13912.1"/>
    <property type="molecule type" value="Genomic_DNA"/>
</dbReference>
<evidence type="ECO:0000259" key="3">
    <source>
        <dbReference type="Pfam" id="PF00535"/>
    </source>
</evidence>
<dbReference type="PANTHER" id="PTHR22916:SF51">
    <property type="entry name" value="GLYCOSYLTRANSFERASE EPSH-RELATED"/>
    <property type="match status" value="1"/>
</dbReference>
<dbReference type="PATRIC" id="fig|1229276.3.peg.2385"/>
<dbReference type="eggNOG" id="COG1216">
    <property type="taxonomic scope" value="Bacteria"/>
</dbReference>
<gene>
    <name evidence="4" type="ORF">DI53_2324</name>
</gene>
<comment type="caution">
    <text evidence="4">The sequence shown here is derived from an EMBL/GenBank/DDBJ whole genome shotgun (WGS) entry which is preliminary data.</text>
</comment>
<dbReference type="SUPFAM" id="SSF53448">
    <property type="entry name" value="Nucleotide-diphospho-sugar transferases"/>
    <property type="match status" value="1"/>
</dbReference>
<dbReference type="Proteomes" id="UP000031802">
    <property type="component" value="Unassembled WGS sequence"/>
</dbReference>
<evidence type="ECO:0000313" key="4">
    <source>
        <dbReference type="EMBL" id="KGE13912.1"/>
    </source>
</evidence>
<dbReference type="PANTHER" id="PTHR22916">
    <property type="entry name" value="GLYCOSYLTRANSFERASE"/>
    <property type="match status" value="1"/>
</dbReference>
<dbReference type="GO" id="GO:0016758">
    <property type="term" value="F:hexosyltransferase activity"/>
    <property type="evidence" value="ECO:0007669"/>
    <property type="project" value="UniProtKB-ARBA"/>
</dbReference>
<keyword evidence="2 4" id="KW-0808">Transferase</keyword>
<name>A0A0B8T0A9_9SPHI</name>
<dbReference type="OrthoDB" id="927791at2"/>
<protein>
    <submittedName>
        <fullName evidence="4">Glycosyl transferase family 2</fullName>
    </submittedName>
</protein>